<feature type="compositionally biased region" description="Low complexity" evidence="1">
    <location>
        <begin position="687"/>
        <end position="696"/>
    </location>
</feature>
<dbReference type="GeneID" id="87814430"/>
<feature type="compositionally biased region" description="Low complexity" evidence="1">
    <location>
        <begin position="473"/>
        <end position="485"/>
    </location>
</feature>
<dbReference type="AlphaFoldDB" id="A0AAN6UZ64"/>
<dbReference type="PANTHER" id="PTHR33840:SF2">
    <property type="entry name" value="TLE1 PHOSPHOLIPASE DOMAIN-CONTAINING PROTEIN"/>
    <property type="match status" value="1"/>
</dbReference>
<dbReference type="EMBL" id="MU853604">
    <property type="protein sequence ID" value="KAK4141917.1"/>
    <property type="molecule type" value="Genomic_DNA"/>
</dbReference>
<dbReference type="Proteomes" id="UP001302676">
    <property type="component" value="Unassembled WGS sequence"/>
</dbReference>
<dbReference type="InterPro" id="IPR018712">
    <property type="entry name" value="Tle1-like_cat"/>
</dbReference>
<evidence type="ECO:0000313" key="4">
    <source>
        <dbReference type="Proteomes" id="UP001302676"/>
    </source>
</evidence>
<name>A0AAN6UZ64_9PEZI</name>
<feature type="compositionally biased region" description="Basic residues" evidence="1">
    <location>
        <begin position="351"/>
        <end position="361"/>
    </location>
</feature>
<keyword evidence="4" id="KW-1185">Reference proteome</keyword>
<comment type="caution">
    <text evidence="3">The sequence shown here is derived from an EMBL/GenBank/DDBJ whole genome shotgun (WGS) entry which is preliminary data.</text>
</comment>
<reference evidence="3" key="1">
    <citation type="journal article" date="2023" name="Mol. Phylogenet. Evol.">
        <title>Genome-scale phylogeny and comparative genomics of the fungal order Sordariales.</title>
        <authorList>
            <person name="Hensen N."/>
            <person name="Bonometti L."/>
            <person name="Westerberg I."/>
            <person name="Brannstrom I.O."/>
            <person name="Guillou S."/>
            <person name="Cros-Aarteil S."/>
            <person name="Calhoun S."/>
            <person name="Haridas S."/>
            <person name="Kuo A."/>
            <person name="Mondo S."/>
            <person name="Pangilinan J."/>
            <person name="Riley R."/>
            <person name="LaButti K."/>
            <person name="Andreopoulos B."/>
            <person name="Lipzen A."/>
            <person name="Chen C."/>
            <person name="Yan M."/>
            <person name="Daum C."/>
            <person name="Ng V."/>
            <person name="Clum A."/>
            <person name="Steindorff A."/>
            <person name="Ohm R.A."/>
            <person name="Martin F."/>
            <person name="Silar P."/>
            <person name="Natvig D.O."/>
            <person name="Lalanne C."/>
            <person name="Gautier V."/>
            <person name="Ament-Velasquez S.L."/>
            <person name="Kruys A."/>
            <person name="Hutchinson M.I."/>
            <person name="Powell A.J."/>
            <person name="Barry K."/>
            <person name="Miller A.N."/>
            <person name="Grigoriev I.V."/>
            <person name="Debuchy R."/>
            <person name="Gladieux P."/>
            <person name="Hiltunen Thoren M."/>
            <person name="Johannesson H."/>
        </authorList>
    </citation>
    <scope>NUCLEOTIDE SEQUENCE</scope>
    <source>
        <strain evidence="3">CBS 141.50</strain>
    </source>
</reference>
<feature type="region of interest" description="Disordered" evidence="1">
    <location>
        <begin position="671"/>
        <end position="696"/>
    </location>
</feature>
<dbReference type="RefSeq" id="XP_062635288.1">
    <property type="nucleotide sequence ID" value="XM_062777817.1"/>
</dbReference>
<accession>A0AAN6UZ64</accession>
<feature type="compositionally biased region" description="Basic and acidic residues" evidence="1">
    <location>
        <begin position="13"/>
        <end position="28"/>
    </location>
</feature>
<proteinExistence type="predicted"/>
<dbReference type="PANTHER" id="PTHR33840">
    <property type="match status" value="1"/>
</dbReference>
<protein>
    <recommendedName>
        <fullName evidence="2">T6SS Phospholipase effector Tle1-like catalytic domain-containing protein</fullName>
    </recommendedName>
</protein>
<sequence length="696" mass="77588">MDPTHLNPLAQDGHARPEAPRDSHEEFLSSHLPSRPASPGPGPEGQTRSHHRKPRKIVLCFDGTGNKFHGDDSDSNILKIFRMLDRTASDQYHYYQPGIGTYVVSTSLTHTGTVARVKSWYMKAKDSAVGSSFDQHVVGGYRFLMRFYNPGDEIYIFGFSRGAYIARFLAEMLDYVGLLSHGNEEMVVFAWKAFSSWQSRQGNTTPEGVQKKKEMYTFMKGFRETFSRPVRRIRFLGLFDTVNSVPRFETAWMQRSKFPYTARTSAKVVRHAVSIDERRAKFRQDLMYQNNHRKKEAAREHNAVMEKLHEVHQKYRRRASLGDASSQSHRDKGRGRKSKLNIPDDPAPYRARSHSAARSRRTPVVSDEKSEFSIAPHPHGEEFDSDSIIESEDEGEQDLDEIWFAGGHADIGGGWEMLPESKSASHVPLVWMIHEAMKAGLNFDLDKVRDLGCIDALHDERDPVAATAQAENIAAPSASAPAAEQRPIPNIMVRSPSTSTPKLFQRARAGAPATAITTTSSSSSTSSSSDATNPPSFREMMHKAHTALIHDSLEFGGGLSWSAVAAWKVMEYLPFRRMDLQSDGSWKPIRWPLPCGEVRDIPPNARIHGSVIRRMEMDPSYRPGNLIVGGGGRGVRRAPEHKGIGEWVCVEREGCPIGEVWMRKDVVEGTAADGNGNGNGNGHGHGHVQQNGVGEK</sequence>
<feature type="region of interest" description="Disordered" evidence="1">
    <location>
        <begin position="473"/>
        <end position="537"/>
    </location>
</feature>
<evidence type="ECO:0000256" key="1">
    <source>
        <dbReference type="SAM" id="MobiDB-lite"/>
    </source>
</evidence>
<feature type="region of interest" description="Disordered" evidence="1">
    <location>
        <begin position="314"/>
        <end position="384"/>
    </location>
</feature>
<dbReference type="Pfam" id="PF09994">
    <property type="entry name" value="T6SS_Tle1-like_cat"/>
    <property type="match status" value="1"/>
</dbReference>
<evidence type="ECO:0000259" key="2">
    <source>
        <dbReference type="Pfam" id="PF09994"/>
    </source>
</evidence>
<evidence type="ECO:0000313" key="3">
    <source>
        <dbReference type="EMBL" id="KAK4141917.1"/>
    </source>
</evidence>
<organism evidence="3 4">
    <name type="scientific">Dichotomopilus funicola</name>
    <dbReference type="NCBI Taxonomy" id="1934379"/>
    <lineage>
        <taxon>Eukaryota</taxon>
        <taxon>Fungi</taxon>
        <taxon>Dikarya</taxon>
        <taxon>Ascomycota</taxon>
        <taxon>Pezizomycotina</taxon>
        <taxon>Sordariomycetes</taxon>
        <taxon>Sordariomycetidae</taxon>
        <taxon>Sordariales</taxon>
        <taxon>Chaetomiaceae</taxon>
        <taxon>Dichotomopilus</taxon>
    </lineage>
</organism>
<reference evidence="3" key="2">
    <citation type="submission" date="2023-05" db="EMBL/GenBank/DDBJ databases">
        <authorList>
            <consortium name="Lawrence Berkeley National Laboratory"/>
            <person name="Steindorff A."/>
            <person name="Hensen N."/>
            <person name="Bonometti L."/>
            <person name="Westerberg I."/>
            <person name="Brannstrom I.O."/>
            <person name="Guillou S."/>
            <person name="Cros-Aarteil S."/>
            <person name="Calhoun S."/>
            <person name="Haridas S."/>
            <person name="Kuo A."/>
            <person name="Mondo S."/>
            <person name="Pangilinan J."/>
            <person name="Riley R."/>
            <person name="Labutti K."/>
            <person name="Andreopoulos B."/>
            <person name="Lipzen A."/>
            <person name="Chen C."/>
            <person name="Yanf M."/>
            <person name="Daum C."/>
            <person name="Ng V."/>
            <person name="Clum A."/>
            <person name="Ohm R."/>
            <person name="Martin F."/>
            <person name="Silar P."/>
            <person name="Natvig D."/>
            <person name="Lalanne C."/>
            <person name="Gautier V."/>
            <person name="Ament-Velasquez S.L."/>
            <person name="Kruys A."/>
            <person name="Hutchinson M.I."/>
            <person name="Powell A.J."/>
            <person name="Barry K."/>
            <person name="Miller A.N."/>
            <person name="Grigoriev I.V."/>
            <person name="Debuchy R."/>
            <person name="Gladieux P."/>
            <person name="Thoren M.H."/>
            <person name="Johannesson H."/>
        </authorList>
    </citation>
    <scope>NUCLEOTIDE SEQUENCE</scope>
    <source>
        <strain evidence="3">CBS 141.50</strain>
    </source>
</reference>
<gene>
    <name evidence="3" type="ORF">C8A04DRAFT_13695</name>
</gene>
<feature type="domain" description="T6SS Phospholipase effector Tle1-like catalytic" evidence="2">
    <location>
        <begin position="55"/>
        <end position="435"/>
    </location>
</feature>
<feature type="region of interest" description="Disordered" evidence="1">
    <location>
        <begin position="1"/>
        <end position="54"/>
    </location>
</feature>
<feature type="compositionally biased region" description="Low complexity" evidence="1">
    <location>
        <begin position="517"/>
        <end position="529"/>
    </location>
</feature>